<organism evidence="1 2">
    <name type="scientific">Stephania yunnanensis</name>
    <dbReference type="NCBI Taxonomy" id="152371"/>
    <lineage>
        <taxon>Eukaryota</taxon>
        <taxon>Viridiplantae</taxon>
        <taxon>Streptophyta</taxon>
        <taxon>Embryophyta</taxon>
        <taxon>Tracheophyta</taxon>
        <taxon>Spermatophyta</taxon>
        <taxon>Magnoliopsida</taxon>
        <taxon>Ranunculales</taxon>
        <taxon>Menispermaceae</taxon>
        <taxon>Menispermoideae</taxon>
        <taxon>Cissampelideae</taxon>
        <taxon>Stephania</taxon>
    </lineage>
</organism>
<protein>
    <submittedName>
        <fullName evidence="1">Uncharacterized protein</fullName>
    </submittedName>
</protein>
<keyword evidence="2" id="KW-1185">Reference proteome</keyword>
<evidence type="ECO:0000313" key="1">
    <source>
        <dbReference type="EMBL" id="KAK9092433.1"/>
    </source>
</evidence>
<sequence length="164" mass="18224">MVVDLAHRCFYLSSLSVEGDNVGGVDGGIVISEFDKWAVIAPKFDIDDEEFIKDKVVFGDYGVVIEVIPRSTTSQVREAMLSDGVTNNYTIKKVVETKVKFAATKHFCSSTNDTDDELVVDVLQDSYDGMPVDNFDLSIEVSSNVRKIHVPSSDDNFIEIVFEE</sequence>
<dbReference type="EMBL" id="JBBNAF010000012">
    <property type="protein sequence ID" value="KAK9092433.1"/>
    <property type="molecule type" value="Genomic_DNA"/>
</dbReference>
<evidence type="ECO:0000313" key="2">
    <source>
        <dbReference type="Proteomes" id="UP001420932"/>
    </source>
</evidence>
<accession>A0AAP0EKX5</accession>
<dbReference type="AlphaFoldDB" id="A0AAP0EKX5"/>
<dbReference type="Proteomes" id="UP001420932">
    <property type="component" value="Unassembled WGS sequence"/>
</dbReference>
<proteinExistence type="predicted"/>
<name>A0AAP0EKX5_9MAGN</name>
<comment type="caution">
    <text evidence="1">The sequence shown here is derived from an EMBL/GenBank/DDBJ whole genome shotgun (WGS) entry which is preliminary data.</text>
</comment>
<reference evidence="1 2" key="1">
    <citation type="submission" date="2024-01" db="EMBL/GenBank/DDBJ databases">
        <title>Genome assemblies of Stephania.</title>
        <authorList>
            <person name="Yang L."/>
        </authorList>
    </citation>
    <scope>NUCLEOTIDE SEQUENCE [LARGE SCALE GENOMIC DNA]</scope>
    <source>
        <strain evidence="1">YNDBR</strain>
        <tissue evidence="1">Leaf</tissue>
    </source>
</reference>
<gene>
    <name evidence="1" type="ORF">Syun_027344</name>
</gene>